<evidence type="ECO:0000313" key="2">
    <source>
        <dbReference type="Proteomes" id="UP000288227"/>
    </source>
</evidence>
<keyword evidence="2" id="KW-1185">Reference proteome</keyword>
<dbReference type="InterPro" id="IPR038056">
    <property type="entry name" value="YjbR-like_sf"/>
</dbReference>
<dbReference type="Pfam" id="PF04237">
    <property type="entry name" value="YjbR"/>
    <property type="match status" value="1"/>
</dbReference>
<dbReference type="InterPro" id="IPR058532">
    <property type="entry name" value="YjbR/MT2646/Rv2570-like"/>
</dbReference>
<dbReference type="RefSeq" id="WP_127122637.1">
    <property type="nucleotide sequence ID" value="NZ_BHXQ01000004.1"/>
</dbReference>
<sequence length="114" mass="13193">MVKINAVRKLALSFPEATEMPHFEKTSFMVKAKIFATYDQKNERLCIKLSEIDQHVFFSADKTIIYPLDNKWGKQGWTLIEMKKVQKDLLVDALTTAYCEVAPKKLAEQVRPKD</sequence>
<dbReference type="Gene3D" id="3.90.1150.30">
    <property type="match status" value="1"/>
</dbReference>
<proteinExistence type="predicted"/>
<dbReference type="Proteomes" id="UP000288227">
    <property type="component" value="Unassembled WGS sequence"/>
</dbReference>
<protein>
    <recommendedName>
        <fullName evidence="3">MmcQ/YjbR family DNA-binding protein</fullName>
    </recommendedName>
</protein>
<evidence type="ECO:0000313" key="1">
    <source>
        <dbReference type="EMBL" id="GCC51980.1"/>
    </source>
</evidence>
<organism evidence="1 2">
    <name type="scientific">Chryseotalea sanaruensis</name>
    <dbReference type="NCBI Taxonomy" id="2482724"/>
    <lineage>
        <taxon>Bacteria</taxon>
        <taxon>Pseudomonadati</taxon>
        <taxon>Bacteroidota</taxon>
        <taxon>Cytophagia</taxon>
        <taxon>Cytophagales</taxon>
        <taxon>Chryseotaleaceae</taxon>
        <taxon>Chryseotalea</taxon>
    </lineage>
</organism>
<dbReference type="EMBL" id="BHXQ01000004">
    <property type="protein sequence ID" value="GCC51980.1"/>
    <property type="molecule type" value="Genomic_DNA"/>
</dbReference>
<evidence type="ECO:0008006" key="3">
    <source>
        <dbReference type="Google" id="ProtNLM"/>
    </source>
</evidence>
<dbReference type="AlphaFoldDB" id="A0A401UAR4"/>
<comment type="caution">
    <text evidence="1">The sequence shown here is derived from an EMBL/GenBank/DDBJ whole genome shotgun (WGS) entry which is preliminary data.</text>
</comment>
<gene>
    <name evidence="1" type="ORF">SanaruYs_22110</name>
</gene>
<accession>A0A401UAR4</accession>
<dbReference type="SUPFAM" id="SSF142906">
    <property type="entry name" value="YjbR-like"/>
    <property type="match status" value="1"/>
</dbReference>
<name>A0A401UAR4_9BACT</name>
<reference evidence="1 2" key="1">
    <citation type="submission" date="2018-11" db="EMBL/GenBank/DDBJ databases">
        <title>Chryseotalea sanarue gen. nov., sp., nov., a member of the family Cytophagaceae, isolated from a brackish lake in Hamamatsu Japan.</title>
        <authorList>
            <person name="Maejima Y."/>
            <person name="Iino T."/>
            <person name="Muraguchi Y."/>
            <person name="Fukuda K."/>
            <person name="Ohkuma M."/>
            <person name="Moriuchi R."/>
            <person name="Dohra H."/>
            <person name="Kimbara K."/>
            <person name="Shintani M."/>
        </authorList>
    </citation>
    <scope>NUCLEOTIDE SEQUENCE [LARGE SCALE GENOMIC DNA]</scope>
    <source>
        <strain evidence="1 2">Ys</strain>
    </source>
</reference>
<dbReference type="OrthoDB" id="277063at2"/>